<evidence type="ECO:0000256" key="1">
    <source>
        <dbReference type="SAM" id="MobiDB-lite"/>
    </source>
</evidence>
<feature type="compositionally biased region" description="Acidic residues" evidence="1">
    <location>
        <begin position="204"/>
        <end position="214"/>
    </location>
</feature>
<feature type="compositionally biased region" description="Basic and acidic residues" evidence="1">
    <location>
        <begin position="50"/>
        <end position="59"/>
    </location>
</feature>
<evidence type="ECO:0000313" key="2">
    <source>
        <dbReference type="EMBL" id="RZR74802.1"/>
    </source>
</evidence>
<feature type="compositionally biased region" description="Low complexity" evidence="1">
    <location>
        <begin position="96"/>
        <end position="108"/>
    </location>
</feature>
<dbReference type="AlphaFoldDB" id="A0A445MKJ3"/>
<feature type="compositionally biased region" description="Basic and acidic residues" evidence="1">
    <location>
        <begin position="18"/>
        <end position="32"/>
    </location>
</feature>
<name>A0A445MKJ3_ENSVE</name>
<organism evidence="2">
    <name type="scientific">Ensete ventricosum</name>
    <name type="common">Abyssinian banana</name>
    <name type="synonym">Musa ensete</name>
    <dbReference type="NCBI Taxonomy" id="4639"/>
    <lineage>
        <taxon>Eukaryota</taxon>
        <taxon>Viridiplantae</taxon>
        <taxon>Streptophyta</taxon>
        <taxon>Embryophyta</taxon>
        <taxon>Tracheophyta</taxon>
        <taxon>Spermatophyta</taxon>
        <taxon>Magnoliopsida</taxon>
        <taxon>Liliopsida</taxon>
        <taxon>Zingiberales</taxon>
        <taxon>Musaceae</taxon>
        <taxon>Ensete</taxon>
    </lineage>
</organism>
<protein>
    <submittedName>
        <fullName evidence="2">Uncharacterized protein</fullName>
    </submittedName>
</protein>
<sequence length="214" mass="24019">MTADEYEMEYLRSMKKISKSETKPDPGGEERSLLFAPQTLRHSTQADGVRSGKEKRSGFMDRQPASIETPITSPTPKTKEENSSSGKGEREREKTSQVVVSVMSAQSAEARHVPSPRELRPILLLKRREATWLPMKERRAGGDNIMIALRDHPLSLSPFGDEGSKLQQTRRATSKREGLLEIKDLIYGYYISCYSSPRKPMSTGDDDDDGKEKG</sequence>
<feature type="compositionally biased region" description="Basic and acidic residues" evidence="1">
    <location>
        <begin position="77"/>
        <end position="95"/>
    </location>
</feature>
<proteinExistence type="predicted"/>
<reference evidence="2" key="1">
    <citation type="journal article" date="2018" name="Data Brief">
        <title>Genome sequence data from 17 accessions of Ensete ventricosum, a staple food crop for millions in Ethiopia.</title>
        <authorList>
            <person name="Yemataw Z."/>
            <person name="Muzemil S."/>
            <person name="Ambachew D."/>
            <person name="Tripathi L."/>
            <person name="Tesfaye K."/>
            <person name="Chala A."/>
            <person name="Farbos A."/>
            <person name="O'Neill P."/>
            <person name="Moore K."/>
            <person name="Grant M."/>
            <person name="Studholme D.J."/>
        </authorList>
    </citation>
    <scope>NUCLEOTIDE SEQUENCE [LARGE SCALE GENOMIC DNA]</scope>
    <source>
        <tissue evidence="2">Leaf</tissue>
    </source>
</reference>
<feature type="region of interest" description="Disordered" evidence="1">
    <location>
        <begin position="15"/>
        <end position="114"/>
    </location>
</feature>
<accession>A0A445MKJ3</accession>
<dbReference type="Proteomes" id="UP000290560">
    <property type="component" value="Unassembled WGS sequence"/>
</dbReference>
<feature type="region of interest" description="Disordered" evidence="1">
    <location>
        <begin position="194"/>
        <end position="214"/>
    </location>
</feature>
<gene>
    <name evidence="2" type="ORF">BHM03_00043812</name>
</gene>
<dbReference type="EMBL" id="KV876400">
    <property type="protein sequence ID" value="RZR74802.1"/>
    <property type="molecule type" value="Genomic_DNA"/>
</dbReference>